<gene>
    <name evidence="3" type="ORF">LTR84_006911</name>
</gene>
<dbReference type="Pfam" id="PF00211">
    <property type="entry name" value="Guanylate_cyc"/>
    <property type="match status" value="1"/>
</dbReference>
<dbReference type="AlphaFoldDB" id="A0AAV9N0A2"/>
<dbReference type="GeneID" id="89975080"/>
<reference evidence="3 4" key="1">
    <citation type="submission" date="2023-08" db="EMBL/GenBank/DDBJ databases">
        <title>Black Yeasts Isolated from many extreme environments.</title>
        <authorList>
            <person name="Coleine C."/>
            <person name="Stajich J.E."/>
            <person name="Selbmann L."/>
        </authorList>
    </citation>
    <scope>NUCLEOTIDE SEQUENCE [LARGE SCALE GENOMIC DNA]</scope>
    <source>
        <strain evidence="3 4">CCFEE 5792</strain>
    </source>
</reference>
<feature type="region of interest" description="Disordered" evidence="1">
    <location>
        <begin position="101"/>
        <end position="146"/>
    </location>
</feature>
<evidence type="ECO:0000313" key="4">
    <source>
        <dbReference type="Proteomes" id="UP001358417"/>
    </source>
</evidence>
<dbReference type="Proteomes" id="UP001358417">
    <property type="component" value="Unassembled WGS sequence"/>
</dbReference>
<feature type="domain" description="Guanylate cyclase" evidence="2">
    <location>
        <begin position="155"/>
        <end position="292"/>
    </location>
</feature>
<evidence type="ECO:0000256" key="1">
    <source>
        <dbReference type="SAM" id="MobiDB-lite"/>
    </source>
</evidence>
<sequence length="418" mass="46436">MPGIWIRRVSGVRVRVRGRADVLNTTTGPTTEPVRTLSVSSTFGGRVFLPPSSVRVQQNRAASEHRQDKLVARSCILLKSHSSTISNIEVVRKLSTVSPVREESRSMARDDETATSANLDVSSGADIQKQSSISTGAKEEVLSDDPITPPDGALSIVFTDIVKSTAIWEANPSAMVAAMQTHDNMVRELIASNSGYEVKQNGDGFMIAFPSATSAVQFCLDVQERLLDESWPTAILKSNPGRETTDADGHVLFRGLKLRMSAHWGRPVCNWNEVIHRMDYLGPMVNRAARFIEVTEGGQVVVSEDFLLQLQCELESTVEVDNQEEPKEILEDSERTGVDQKPRTELNLDLLSSNRDQLRLTHQAFQLRLLGDHEFKGLTEPEKLYFIVPKSLEGRVDHWHQVMHIAGVKGNVRTTTKD</sequence>
<dbReference type="InterPro" id="IPR001054">
    <property type="entry name" value="A/G_cyclase"/>
</dbReference>
<dbReference type="SUPFAM" id="SSF55073">
    <property type="entry name" value="Nucleotide cyclase"/>
    <property type="match status" value="1"/>
</dbReference>
<dbReference type="InterPro" id="IPR050697">
    <property type="entry name" value="Adenylyl/Guanylyl_Cyclase_3/4"/>
</dbReference>
<dbReference type="RefSeq" id="XP_064702950.1">
    <property type="nucleotide sequence ID" value="XM_064850468.1"/>
</dbReference>
<dbReference type="PROSITE" id="PS50125">
    <property type="entry name" value="GUANYLATE_CYCLASE_2"/>
    <property type="match status" value="1"/>
</dbReference>
<name>A0AAV9N0A2_9EURO</name>
<proteinExistence type="predicted"/>
<dbReference type="InterPro" id="IPR029787">
    <property type="entry name" value="Nucleotide_cyclase"/>
</dbReference>
<evidence type="ECO:0000313" key="3">
    <source>
        <dbReference type="EMBL" id="KAK5047388.1"/>
    </source>
</evidence>
<dbReference type="PANTHER" id="PTHR43081">
    <property type="entry name" value="ADENYLATE CYCLASE, TERMINAL-DIFFERENTIATION SPECIFIC-RELATED"/>
    <property type="match status" value="1"/>
</dbReference>
<keyword evidence="4" id="KW-1185">Reference proteome</keyword>
<dbReference type="GO" id="GO:0009190">
    <property type="term" value="P:cyclic nucleotide biosynthetic process"/>
    <property type="evidence" value="ECO:0007669"/>
    <property type="project" value="InterPro"/>
</dbReference>
<comment type="caution">
    <text evidence="3">The sequence shown here is derived from an EMBL/GenBank/DDBJ whole genome shotgun (WGS) entry which is preliminary data.</text>
</comment>
<protein>
    <recommendedName>
        <fullName evidence="2">Guanylate cyclase domain-containing protein</fullName>
    </recommendedName>
</protein>
<dbReference type="CDD" id="cd07302">
    <property type="entry name" value="CHD"/>
    <property type="match status" value="1"/>
</dbReference>
<dbReference type="Gene3D" id="3.30.70.1230">
    <property type="entry name" value="Nucleotide cyclase"/>
    <property type="match status" value="1"/>
</dbReference>
<accession>A0AAV9N0A2</accession>
<dbReference type="EMBL" id="JAVRRD010000026">
    <property type="protein sequence ID" value="KAK5047388.1"/>
    <property type="molecule type" value="Genomic_DNA"/>
</dbReference>
<evidence type="ECO:0000259" key="2">
    <source>
        <dbReference type="PROSITE" id="PS50125"/>
    </source>
</evidence>
<dbReference type="GO" id="GO:0035556">
    <property type="term" value="P:intracellular signal transduction"/>
    <property type="evidence" value="ECO:0007669"/>
    <property type="project" value="InterPro"/>
</dbReference>
<feature type="compositionally biased region" description="Basic and acidic residues" evidence="1">
    <location>
        <begin position="101"/>
        <end position="112"/>
    </location>
</feature>
<dbReference type="PANTHER" id="PTHR43081:SF1">
    <property type="entry name" value="ADENYLATE CYCLASE, TERMINAL-DIFFERENTIATION SPECIFIC"/>
    <property type="match status" value="1"/>
</dbReference>
<organism evidence="3 4">
    <name type="scientific">Exophiala bonariae</name>
    <dbReference type="NCBI Taxonomy" id="1690606"/>
    <lineage>
        <taxon>Eukaryota</taxon>
        <taxon>Fungi</taxon>
        <taxon>Dikarya</taxon>
        <taxon>Ascomycota</taxon>
        <taxon>Pezizomycotina</taxon>
        <taxon>Eurotiomycetes</taxon>
        <taxon>Chaetothyriomycetidae</taxon>
        <taxon>Chaetothyriales</taxon>
        <taxon>Herpotrichiellaceae</taxon>
        <taxon>Exophiala</taxon>
    </lineage>
</organism>
<dbReference type="SMART" id="SM00044">
    <property type="entry name" value="CYCc"/>
    <property type="match status" value="1"/>
</dbReference>